<sequence>MSEDHPFIAGLCDDARKCEEAESEFRRTMNTRVAELAEARAFANRRMNVMRSLFETVSRAGEEDVAVADAVSALRNRLGWRDDSDARTEVLAEYSKVAQAAFAATHVDAEGDGEGEPRDVSAALADFEAWYLEARAKPFWVLFEHYMPETQLVDF</sequence>
<name>A0A5D4GPD9_9HYPH</name>
<protein>
    <submittedName>
        <fullName evidence="1">Uncharacterized protein</fullName>
    </submittedName>
</protein>
<dbReference type="Proteomes" id="UP000323258">
    <property type="component" value="Unassembled WGS sequence"/>
</dbReference>
<evidence type="ECO:0000313" key="2">
    <source>
        <dbReference type="Proteomes" id="UP000323258"/>
    </source>
</evidence>
<organism evidence="1 2">
    <name type="scientific">Neoaquamicrobium microcysteis</name>
    <dbReference type="NCBI Taxonomy" id="2682781"/>
    <lineage>
        <taxon>Bacteria</taxon>
        <taxon>Pseudomonadati</taxon>
        <taxon>Pseudomonadota</taxon>
        <taxon>Alphaproteobacteria</taxon>
        <taxon>Hyphomicrobiales</taxon>
        <taxon>Phyllobacteriaceae</taxon>
        <taxon>Neoaquamicrobium</taxon>
    </lineage>
</organism>
<dbReference type="OrthoDB" id="8451754at2"/>
<dbReference type="AlphaFoldDB" id="A0A5D4GPD9"/>
<keyword evidence="2" id="KW-1185">Reference proteome</keyword>
<gene>
    <name evidence="1" type="ORF">FY036_18575</name>
</gene>
<dbReference type="EMBL" id="VSZS01000066">
    <property type="protein sequence ID" value="TYR30711.1"/>
    <property type="molecule type" value="Genomic_DNA"/>
</dbReference>
<reference evidence="1 2" key="1">
    <citation type="submission" date="2019-08" db="EMBL/GenBank/DDBJ databases">
        <authorList>
            <person name="Seo Y.L."/>
        </authorList>
    </citation>
    <scope>NUCLEOTIDE SEQUENCE [LARGE SCALE GENOMIC DNA]</scope>
    <source>
        <strain evidence="1 2">MaA-C15</strain>
    </source>
</reference>
<proteinExistence type="predicted"/>
<evidence type="ECO:0000313" key="1">
    <source>
        <dbReference type="EMBL" id="TYR30711.1"/>
    </source>
</evidence>
<reference evidence="1 2" key="2">
    <citation type="submission" date="2019-09" db="EMBL/GenBank/DDBJ databases">
        <title>Mesorhizobium sp. MaA-C15 isolated from Microcystis aeruginosa.</title>
        <authorList>
            <person name="Jeong S.E."/>
            <person name="Jin H.M."/>
            <person name="Jeon C.O."/>
        </authorList>
    </citation>
    <scope>NUCLEOTIDE SEQUENCE [LARGE SCALE GENOMIC DNA]</scope>
    <source>
        <strain evidence="1 2">MaA-C15</strain>
    </source>
</reference>
<comment type="caution">
    <text evidence="1">The sequence shown here is derived from an EMBL/GenBank/DDBJ whole genome shotgun (WGS) entry which is preliminary data.</text>
</comment>
<dbReference type="RefSeq" id="WP_148916247.1">
    <property type="nucleotide sequence ID" value="NZ_VSZS01000066.1"/>
</dbReference>
<accession>A0A5D4GPD9</accession>